<accession>A0A9P8UF08</accession>
<reference evidence="2" key="1">
    <citation type="journal article" date="2021" name="Nat. Commun.">
        <title>Genetic determinants of endophytism in the Arabidopsis root mycobiome.</title>
        <authorList>
            <person name="Mesny F."/>
            <person name="Miyauchi S."/>
            <person name="Thiergart T."/>
            <person name="Pickel B."/>
            <person name="Atanasova L."/>
            <person name="Karlsson M."/>
            <person name="Huettel B."/>
            <person name="Barry K.W."/>
            <person name="Haridas S."/>
            <person name="Chen C."/>
            <person name="Bauer D."/>
            <person name="Andreopoulos W."/>
            <person name="Pangilinan J."/>
            <person name="LaButti K."/>
            <person name="Riley R."/>
            <person name="Lipzen A."/>
            <person name="Clum A."/>
            <person name="Drula E."/>
            <person name="Henrissat B."/>
            <person name="Kohler A."/>
            <person name="Grigoriev I.V."/>
            <person name="Martin F.M."/>
            <person name="Hacquard S."/>
        </authorList>
    </citation>
    <scope>NUCLEOTIDE SEQUENCE</scope>
    <source>
        <strain evidence="2">MPI-SDFR-AT-0073</strain>
    </source>
</reference>
<evidence type="ECO:0000313" key="3">
    <source>
        <dbReference type="Proteomes" id="UP000758603"/>
    </source>
</evidence>
<organism evidence="2 3">
    <name type="scientific">Truncatella angustata</name>
    <dbReference type="NCBI Taxonomy" id="152316"/>
    <lineage>
        <taxon>Eukaryota</taxon>
        <taxon>Fungi</taxon>
        <taxon>Dikarya</taxon>
        <taxon>Ascomycota</taxon>
        <taxon>Pezizomycotina</taxon>
        <taxon>Sordariomycetes</taxon>
        <taxon>Xylariomycetidae</taxon>
        <taxon>Amphisphaeriales</taxon>
        <taxon>Sporocadaceae</taxon>
        <taxon>Truncatella</taxon>
    </lineage>
</organism>
<dbReference type="EMBL" id="JAGPXC010000007">
    <property type="protein sequence ID" value="KAH6648670.1"/>
    <property type="molecule type" value="Genomic_DNA"/>
</dbReference>
<gene>
    <name evidence="2" type="ORF">BKA67DRAFT_369852</name>
</gene>
<proteinExistence type="predicted"/>
<evidence type="ECO:0000313" key="2">
    <source>
        <dbReference type="EMBL" id="KAH6648670.1"/>
    </source>
</evidence>
<feature type="region of interest" description="Disordered" evidence="1">
    <location>
        <begin position="129"/>
        <end position="148"/>
    </location>
</feature>
<dbReference type="GeneID" id="70125373"/>
<protein>
    <submittedName>
        <fullName evidence="2">Uncharacterized protein</fullName>
    </submittedName>
</protein>
<keyword evidence="3" id="KW-1185">Reference proteome</keyword>
<dbReference type="OrthoDB" id="4778817at2759"/>
<sequence>MIVFTPSRLAVLPTRLITMILPIPYLLGLSYQGGLQTDSAYIEAANTIYLAIATRSDADAIMSSIDGEGFLNGDYTTADWYKTGVPTSAQSEFATVIASFKAVETSVLGETGAAATTATAKATATGSSTVKSAASGSGTASGASASSTSASTAGAHRSMATGGAVAGLAAAIAVGVMY</sequence>
<comment type="caution">
    <text evidence="2">The sequence shown here is derived from an EMBL/GenBank/DDBJ whole genome shotgun (WGS) entry which is preliminary data.</text>
</comment>
<evidence type="ECO:0000256" key="1">
    <source>
        <dbReference type="SAM" id="MobiDB-lite"/>
    </source>
</evidence>
<name>A0A9P8UF08_9PEZI</name>
<dbReference type="RefSeq" id="XP_045955177.1">
    <property type="nucleotide sequence ID" value="XM_046096481.1"/>
</dbReference>
<dbReference type="AlphaFoldDB" id="A0A9P8UF08"/>
<dbReference type="Proteomes" id="UP000758603">
    <property type="component" value="Unassembled WGS sequence"/>
</dbReference>